<comment type="caution">
    <text evidence="4">The sequence shown here is derived from an EMBL/GenBank/DDBJ whole genome shotgun (WGS) entry which is preliminary data.</text>
</comment>
<dbReference type="PANTHER" id="PTHR19879">
    <property type="entry name" value="TRANSCRIPTION INITIATION FACTOR TFIID"/>
    <property type="match status" value="1"/>
</dbReference>
<evidence type="ECO:0000256" key="3">
    <source>
        <dbReference type="PROSITE-ProRule" id="PRU00221"/>
    </source>
</evidence>
<dbReference type="SUPFAM" id="SSF82171">
    <property type="entry name" value="DPP6 N-terminal domain-like"/>
    <property type="match status" value="1"/>
</dbReference>
<name>A0ABT8ENT3_9ACTN</name>
<dbReference type="PROSITE" id="PS51257">
    <property type="entry name" value="PROKAR_LIPOPROTEIN"/>
    <property type="match status" value="1"/>
</dbReference>
<dbReference type="Gene3D" id="2.130.10.10">
    <property type="entry name" value="YVTN repeat-like/Quinoprotein amine dehydrogenase"/>
    <property type="match status" value="2"/>
</dbReference>
<dbReference type="SMART" id="SM00320">
    <property type="entry name" value="WD40"/>
    <property type="match status" value="3"/>
</dbReference>
<feature type="repeat" description="WD" evidence="3">
    <location>
        <begin position="298"/>
        <end position="339"/>
    </location>
</feature>
<reference evidence="4" key="1">
    <citation type="submission" date="2023-06" db="EMBL/GenBank/DDBJ databases">
        <title>Draft genome sequence of Nocardioides sp. SOB72.</title>
        <authorList>
            <person name="Zhang G."/>
        </authorList>
    </citation>
    <scope>NUCLEOTIDE SEQUENCE</scope>
    <source>
        <strain evidence="4">SOB72</strain>
    </source>
</reference>
<dbReference type="InterPro" id="IPR019775">
    <property type="entry name" value="WD40_repeat_CS"/>
</dbReference>
<feature type="repeat" description="WD" evidence="3">
    <location>
        <begin position="131"/>
        <end position="172"/>
    </location>
</feature>
<dbReference type="InterPro" id="IPR001680">
    <property type="entry name" value="WD40_rpt"/>
</dbReference>
<gene>
    <name evidence="4" type="ORF">QWY29_00435</name>
</gene>
<keyword evidence="2" id="KW-0677">Repeat</keyword>
<dbReference type="Proteomes" id="UP001168537">
    <property type="component" value="Unassembled WGS sequence"/>
</dbReference>
<dbReference type="PROSITE" id="PS50082">
    <property type="entry name" value="WD_REPEATS_2"/>
    <property type="match status" value="2"/>
</dbReference>
<dbReference type="EMBL" id="JAUHJR010000001">
    <property type="protein sequence ID" value="MDN4159808.1"/>
    <property type="molecule type" value="Genomic_DNA"/>
</dbReference>
<evidence type="ECO:0000256" key="1">
    <source>
        <dbReference type="ARBA" id="ARBA00022574"/>
    </source>
</evidence>
<keyword evidence="1 3" id="KW-0853">WD repeat</keyword>
<protein>
    <recommendedName>
        <fullName evidence="6">WD40 repeat domain-containing protein</fullName>
    </recommendedName>
</protein>
<dbReference type="PROSITE" id="PS00678">
    <property type="entry name" value="WD_REPEATS_1"/>
    <property type="match status" value="1"/>
</dbReference>
<evidence type="ECO:0000256" key="2">
    <source>
        <dbReference type="ARBA" id="ARBA00022737"/>
    </source>
</evidence>
<dbReference type="Pfam" id="PF07676">
    <property type="entry name" value="PD40"/>
    <property type="match status" value="1"/>
</dbReference>
<dbReference type="PROSITE" id="PS50294">
    <property type="entry name" value="WD_REPEATS_REGION"/>
    <property type="match status" value="2"/>
</dbReference>
<evidence type="ECO:0008006" key="6">
    <source>
        <dbReference type="Google" id="ProtNLM"/>
    </source>
</evidence>
<keyword evidence="5" id="KW-1185">Reference proteome</keyword>
<dbReference type="RefSeq" id="WP_300958644.1">
    <property type="nucleotide sequence ID" value="NZ_JAUHJR010000001.1"/>
</dbReference>
<organism evidence="4 5">
    <name type="scientific">Nocardioides abyssi</name>
    <dbReference type="NCBI Taxonomy" id="3058370"/>
    <lineage>
        <taxon>Bacteria</taxon>
        <taxon>Bacillati</taxon>
        <taxon>Actinomycetota</taxon>
        <taxon>Actinomycetes</taxon>
        <taxon>Propionibacteriales</taxon>
        <taxon>Nocardioidaceae</taxon>
        <taxon>Nocardioides</taxon>
    </lineage>
</organism>
<dbReference type="Pfam" id="PF00400">
    <property type="entry name" value="WD40"/>
    <property type="match status" value="1"/>
</dbReference>
<proteinExistence type="predicted"/>
<dbReference type="InterPro" id="IPR011659">
    <property type="entry name" value="WD40"/>
</dbReference>
<evidence type="ECO:0000313" key="4">
    <source>
        <dbReference type="EMBL" id="MDN4159808.1"/>
    </source>
</evidence>
<dbReference type="PANTHER" id="PTHR19879:SF9">
    <property type="entry name" value="TRANSCRIPTION INITIATION FACTOR TFIID SUBUNIT 5"/>
    <property type="match status" value="1"/>
</dbReference>
<evidence type="ECO:0000313" key="5">
    <source>
        <dbReference type="Proteomes" id="UP001168537"/>
    </source>
</evidence>
<sequence>MRRRGRAAAAVAAPVLGLVLLGGCGDDEAGAGRGGPATGSTGVAGDVPFELVTTDDLVVSPDGGRVLADCWDALCTWDTGSGRLARDPDRGQVAVAPDWSTVATVDGGDVVLVGLDDGEPVRTLRGLPDAEVTDGSPVTAVAYSPDGALVAAAGLDGSVRVWAADDGSERAAFTAAYAPQALAFSPDGSLLALAGGGPVEVRGTDDGELVGAVEESGRNGAVAWTPDGRHLVGPGTDEAPTAWRVPGLEPVDDLPGVRLHEVAVAPDGRTVAVTAFDTTAVRLWRPEALGGPGRARTLAGHVGEPGAVAFAPDGATLWSVAADDGVRGWDVRSGRPTATTFALPAGPPAG</sequence>
<dbReference type="InterPro" id="IPR015943">
    <property type="entry name" value="WD40/YVTN_repeat-like_dom_sf"/>
</dbReference>
<accession>A0ABT8ENT3</accession>